<keyword evidence="2" id="KW-1185">Reference proteome</keyword>
<evidence type="ECO:0000313" key="1">
    <source>
        <dbReference type="EMBL" id="KXS17820.1"/>
    </source>
</evidence>
<dbReference type="EMBL" id="KQ965745">
    <property type="protein sequence ID" value="KXS17820.1"/>
    <property type="molecule type" value="Genomic_DNA"/>
</dbReference>
<name>A0A139AM11_GONPJ</name>
<evidence type="ECO:0008006" key="3">
    <source>
        <dbReference type="Google" id="ProtNLM"/>
    </source>
</evidence>
<evidence type="ECO:0000313" key="2">
    <source>
        <dbReference type="Proteomes" id="UP000070544"/>
    </source>
</evidence>
<dbReference type="Proteomes" id="UP000070544">
    <property type="component" value="Unassembled WGS sequence"/>
</dbReference>
<proteinExistence type="predicted"/>
<sequence>MDSLPLEVIQRIPRFLPPKTFYAIIPLVSRGLLEATFNCIPGCRDRKLGINCTLRVMDRKRDSLAVGRSPGMEFTLVKNRRGTTWTGVNVDLHLGFRGVGRMIVGDHETLESLFLTRIRRSRTWLSNRRLKVVVSTVVFNGNELLKESQLQELDLALSYNRVVFQDFDSSEGENADARFKNMLELAGTIVGEPERLKTVNIFLSIWFEESDLYHAVRRRVWEEIWSDFKDTLDTMFKARSGFKGNCRFIFQDTRLDSYGLSKKKLSELLGEVVDLAARAGVTFISELQI</sequence>
<organism evidence="1 2">
    <name type="scientific">Gonapodya prolifera (strain JEL478)</name>
    <name type="common">Monoblepharis prolifera</name>
    <dbReference type="NCBI Taxonomy" id="1344416"/>
    <lineage>
        <taxon>Eukaryota</taxon>
        <taxon>Fungi</taxon>
        <taxon>Fungi incertae sedis</taxon>
        <taxon>Chytridiomycota</taxon>
        <taxon>Chytridiomycota incertae sedis</taxon>
        <taxon>Monoblepharidomycetes</taxon>
        <taxon>Monoblepharidales</taxon>
        <taxon>Gonapodyaceae</taxon>
        <taxon>Gonapodya</taxon>
    </lineage>
</organism>
<gene>
    <name evidence="1" type="ORF">M427DRAFT_68298</name>
</gene>
<protein>
    <recommendedName>
        <fullName evidence="3">F-box domain-containing protein</fullName>
    </recommendedName>
</protein>
<accession>A0A139AM11</accession>
<reference evidence="1 2" key="1">
    <citation type="journal article" date="2015" name="Genome Biol. Evol.">
        <title>Phylogenomic analyses indicate that early fungi evolved digesting cell walls of algal ancestors of land plants.</title>
        <authorList>
            <person name="Chang Y."/>
            <person name="Wang S."/>
            <person name="Sekimoto S."/>
            <person name="Aerts A.L."/>
            <person name="Choi C."/>
            <person name="Clum A."/>
            <person name="LaButti K.M."/>
            <person name="Lindquist E.A."/>
            <person name="Yee Ngan C."/>
            <person name="Ohm R.A."/>
            <person name="Salamov A.A."/>
            <person name="Grigoriev I.V."/>
            <person name="Spatafora J.W."/>
            <person name="Berbee M.L."/>
        </authorList>
    </citation>
    <scope>NUCLEOTIDE SEQUENCE [LARGE SCALE GENOMIC DNA]</scope>
    <source>
        <strain evidence="1 2">JEL478</strain>
    </source>
</reference>
<dbReference type="AlphaFoldDB" id="A0A139AM11"/>